<dbReference type="InterPro" id="IPR050109">
    <property type="entry name" value="HTH-type_TetR-like_transc_reg"/>
</dbReference>
<dbReference type="SUPFAM" id="SSF48498">
    <property type="entry name" value="Tetracyclin repressor-like, C-terminal domain"/>
    <property type="match status" value="1"/>
</dbReference>
<evidence type="ECO:0000256" key="4">
    <source>
        <dbReference type="PROSITE-ProRule" id="PRU00335"/>
    </source>
</evidence>
<dbReference type="InterPro" id="IPR041669">
    <property type="entry name" value="TetR_C_15"/>
</dbReference>
<dbReference type="PROSITE" id="PS01081">
    <property type="entry name" value="HTH_TETR_1"/>
    <property type="match status" value="1"/>
</dbReference>
<proteinExistence type="predicted"/>
<organism evidence="7 8">
    <name type="scientific">Mycolicibacterium llatzerense</name>
    <dbReference type="NCBI Taxonomy" id="280871"/>
    <lineage>
        <taxon>Bacteria</taxon>
        <taxon>Bacillati</taxon>
        <taxon>Actinomycetota</taxon>
        <taxon>Actinomycetes</taxon>
        <taxon>Mycobacteriales</taxon>
        <taxon>Mycobacteriaceae</taxon>
        <taxon>Mycolicibacterium</taxon>
    </lineage>
</organism>
<dbReference type="InterPro" id="IPR009057">
    <property type="entry name" value="Homeodomain-like_sf"/>
</dbReference>
<evidence type="ECO:0000256" key="5">
    <source>
        <dbReference type="SAM" id="MobiDB-lite"/>
    </source>
</evidence>
<dbReference type="PATRIC" id="fig|280871.6.peg.737"/>
<dbReference type="GO" id="GO:0000976">
    <property type="term" value="F:transcription cis-regulatory region binding"/>
    <property type="evidence" value="ECO:0007669"/>
    <property type="project" value="TreeGrafter"/>
</dbReference>
<dbReference type="RefSeq" id="WP_043400111.1">
    <property type="nucleotide sequence ID" value="NZ_JXST01000004.1"/>
</dbReference>
<dbReference type="Pfam" id="PF17918">
    <property type="entry name" value="TetR_C_15"/>
    <property type="match status" value="1"/>
</dbReference>
<dbReference type="GO" id="GO:0003700">
    <property type="term" value="F:DNA-binding transcription factor activity"/>
    <property type="evidence" value="ECO:0007669"/>
    <property type="project" value="TreeGrafter"/>
</dbReference>
<dbReference type="EMBL" id="JXST01000004">
    <property type="protein sequence ID" value="KIU18292.1"/>
    <property type="molecule type" value="Genomic_DNA"/>
</dbReference>
<evidence type="ECO:0000256" key="3">
    <source>
        <dbReference type="ARBA" id="ARBA00023163"/>
    </source>
</evidence>
<gene>
    <name evidence="7" type="ORF">TL10_03635</name>
</gene>
<dbReference type="STRING" id="280871.TL10_03635"/>
<keyword evidence="2 4" id="KW-0238">DNA-binding</keyword>
<dbReference type="Proteomes" id="UP000032221">
    <property type="component" value="Unassembled WGS sequence"/>
</dbReference>
<evidence type="ECO:0000313" key="8">
    <source>
        <dbReference type="Proteomes" id="UP000032221"/>
    </source>
</evidence>
<feature type="domain" description="HTH tetR-type" evidence="6">
    <location>
        <begin position="19"/>
        <end position="79"/>
    </location>
</feature>
<dbReference type="PROSITE" id="PS50977">
    <property type="entry name" value="HTH_TETR_2"/>
    <property type="match status" value="1"/>
</dbReference>
<keyword evidence="1" id="KW-0805">Transcription regulation</keyword>
<accession>A0A0D1LII7</accession>
<evidence type="ECO:0000313" key="7">
    <source>
        <dbReference type="EMBL" id="KIU18292.1"/>
    </source>
</evidence>
<dbReference type="InterPro" id="IPR023772">
    <property type="entry name" value="DNA-bd_HTH_TetR-type_CS"/>
</dbReference>
<name>A0A0D1LII7_9MYCO</name>
<dbReference type="Gene3D" id="1.10.357.10">
    <property type="entry name" value="Tetracycline Repressor, domain 2"/>
    <property type="match status" value="1"/>
</dbReference>
<evidence type="ECO:0000256" key="1">
    <source>
        <dbReference type="ARBA" id="ARBA00023015"/>
    </source>
</evidence>
<evidence type="ECO:0000256" key="2">
    <source>
        <dbReference type="ARBA" id="ARBA00023125"/>
    </source>
</evidence>
<feature type="region of interest" description="Disordered" evidence="5">
    <location>
        <begin position="1"/>
        <end position="21"/>
    </location>
</feature>
<evidence type="ECO:0000259" key="6">
    <source>
        <dbReference type="PROSITE" id="PS50977"/>
    </source>
</evidence>
<protein>
    <submittedName>
        <fullName evidence="7">TetR family transcriptional regulator</fullName>
    </submittedName>
</protein>
<keyword evidence="8" id="KW-1185">Reference proteome</keyword>
<keyword evidence="3" id="KW-0804">Transcription</keyword>
<reference evidence="7 8" key="1">
    <citation type="submission" date="2015-01" db="EMBL/GenBank/DDBJ databases">
        <title>Genome sequence of Mycobacterium llatzerense and Mycobacterium immunogenum recovered from brain abscess.</title>
        <authorList>
            <person name="Greninger A.L."/>
            <person name="Langelier C."/>
            <person name="Cunningham G."/>
            <person name="Chiu C.Y."/>
            <person name="Miller S."/>
        </authorList>
    </citation>
    <scope>NUCLEOTIDE SEQUENCE [LARGE SCALE GENOMIC DNA]</scope>
    <source>
        <strain evidence="7 8">CLUC14</strain>
    </source>
</reference>
<dbReference type="PRINTS" id="PR00455">
    <property type="entry name" value="HTHTETR"/>
</dbReference>
<dbReference type="PANTHER" id="PTHR30055">
    <property type="entry name" value="HTH-TYPE TRANSCRIPTIONAL REGULATOR RUTR"/>
    <property type="match status" value="1"/>
</dbReference>
<dbReference type="Pfam" id="PF00440">
    <property type="entry name" value="TetR_N"/>
    <property type="match status" value="1"/>
</dbReference>
<dbReference type="InterPro" id="IPR036271">
    <property type="entry name" value="Tet_transcr_reg_TetR-rel_C_sf"/>
</dbReference>
<dbReference type="AlphaFoldDB" id="A0A0D1LII7"/>
<feature type="DNA-binding region" description="H-T-H motif" evidence="4">
    <location>
        <begin position="42"/>
        <end position="61"/>
    </location>
</feature>
<sequence length="205" mass="22387">MAPPDRFRARKQPKQQRSAETRQRILDAAARVFAEFGYRGGTTNRIAEAANISIGSLYQYFPNKDAILAALTDAHIDAGAALLTARAAAGVPPALEDQLRLFTRATIDNHRDDPHLHQVLFAEAPRSPALLARLRDAEETAVAAAYALLARHPEVRVPDLKFAARMTVATIESLTHRLIACTQPADAQQLEDSIVAMLAAYLRGD</sequence>
<dbReference type="InterPro" id="IPR001647">
    <property type="entry name" value="HTH_TetR"/>
</dbReference>
<comment type="caution">
    <text evidence="7">The sequence shown here is derived from an EMBL/GenBank/DDBJ whole genome shotgun (WGS) entry which is preliminary data.</text>
</comment>
<dbReference type="SUPFAM" id="SSF46689">
    <property type="entry name" value="Homeodomain-like"/>
    <property type="match status" value="1"/>
</dbReference>
<dbReference type="OrthoDB" id="5242390at2"/>
<dbReference type="PANTHER" id="PTHR30055:SF234">
    <property type="entry name" value="HTH-TYPE TRANSCRIPTIONAL REGULATOR BETI"/>
    <property type="match status" value="1"/>
</dbReference>